<keyword evidence="4" id="KW-1185">Reference proteome</keyword>
<protein>
    <submittedName>
        <fullName evidence="3">AMP-binding protein</fullName>
    </submittedName>
</protein>
<dbReference type="Gene3D" id="3.40.50.12780">
    <property type="entry name" value="N-terminal domain of ligase-like"/>
    <property type="match status" value="1"/>
</dbReference>
<evidence type="ECO:0000313" key="3">
    <source>
        <dbReference type="EMBL" id="VWB32288.1"/>
    </source>
</evidence>
<sequence length="546" mass="60308">MNPYAFPLLIKQLLVTPIAQRSRKEIVYRDLARFGYSTLVERINRLGSALSRLGVGEGSTVAVLDWDTNRYLEAYFAVPMLGATLMTANFRLSSEQLAYTLDHAGVDTMLLNVDFLPMIQEIQDRLPQIRRFICLSDDKVARPGFAWVGEYESMLAAADAVHAFPEFDENTRATLYYTTGTTGNPKGVSFSHRQIVLHCLTVLASVSQAGENGRFSRNDVYMPLTPMFHAHAWGYPYIATLCGWQQVYPGRYEPTVIVDLVKRERVTFSHCVPTVLSMVLGAPSASGADFKRWKVLIGGSALPHALCRQALARNIDIYAGYGMSESCPLLTLAQVKTDLLDETHDAAEREERDIAIRTTAGMPILMAQVRVVDTAGESVPDDGVSVGEVVVRTPYLTQSYLDNEAASAALWDGGWMHTGDVGRFDEHGYLHLVDRAKDVIKSGGEWISSVELEALIGQYPGVAEVAVIGIPDEKWGERPLAVVAARPDAALDADTLRRHMSGLVERGVIPSYAIPDAFELVEQIERTSVGKLDKKRLRARYARQPG</sequence>
<dbReference type="Proteomes" id="UP000494330">
    <property type="component" value="Unassembled WGS sequence"/>
</dbReference>
<dbReference type="InterPro" id="IPR042099">
    <property type="entry name" value="ANL_N_sf"/>
</dbReference>
<dbReference type="PANTHER" id="PTHR43767">
    <property type="entry name" value="LONG-CHAIN-FATTY-ACID--COA LIGASE"/>
    <property type="match status" value="1"/>
</dbReference>
<dbReference type="SUPFAM" id="SSF56801">
    <property type="entry name" value="Acetyl-CoA synthetase-like"/>
    <property type="match status" value="1"/>
</dbReference>
<dbReference type="Pfam" id="PF00501">
    <property type="entry name" value="AMP-binding"/>
    <property type="match status" value="1"/>
</dbReference>
<dbReference type="Gene3D" id="3.30.300.30">
    <property type="match status" value="1"/>
</dbReference>
<dbReference type="PROSITE" id="PS00455">
    <property type="entry name" value="AMP_BINDING"/>
    <property type="match status" value="1"/>
</dbReference>
<dbReference type="EMBL" id="CABVQD010000002">
    <property type="protein sequence ID" value="VWB32288.1"/>
    <property type="molecule type" value="Genomic_DNA"/>
</dbReference>
<dbReference type="InterPro" id="IPR020845">
    <property type="entry name" value="AMP-binding_CS"/>
</dbReference>
<dbReference type="Pfam" id="PF13193">
    <property type="entry name" value="AMP-binding_C"/>
    <property type="match status" value="1"/>
</dbReference>
<proteinExistence type="predicted"/>
<dbReference type="InterPro" id="IPR050237">
    <property type="entry name" value="ATP-dep_AMP-bd_enzyme"/>
</dbReference>
<dbReference type="InterPro" id="IPR000873">
    <property type="entry name" value="AMP-dep_synth/lig_dom"/>
</dbReference>
<dbReference type="AlphaFoldDB" id="A0A6J5EC10"/>
<evidence type="ECO:0000259" key="2">
    <source>
        <dbReference type="Pfam" id="PF13193"/>
    </source>
</evidence>
<gene>
    <name evidence="3" type="ORF">BPA30113_01264</name>
</gene>
<dbReference type="InterPro" id="IPR045851">
    <property type="entry name" value="AMP-bd_C_sf"/>
</dbReference>
<feature type="domain" description="AMP-binding enzyme C-terminal" evidence="2">
    <location>
        <begin position="451"/>
        <end position="531"/>
    </location>
</feature>
<reference evidence="3 4" key="1">
    <citation type="submission" date="2019-09" db="EMBL/GenBank/DDBJ databases">
        <authorList>
            <person name="Depoorter E."/>
        </authorList>
    </citation>
    <scope>NUCLEOTIDE SEQUENCE [LARGE SCALE GENOMIC DNA]</scope>
    <source>
        <strain evidence="3">LMG 30113</strain>
    </source>
</reference>
<evidence type="ECO:0000313" key="4">
    <source>
        <dbReference type="Proteomes" id="UP000494330"/>
    </source>
</evidence>
<organism evidence="3 4">
    <name type="scientific">Burkholderia paludis</name>
    <dbReference type="NCBI Taxonomy" id="1506587"/>
    <lineage>
        <taxon>Bacteria</taxon>
        <taxon>Pseudomonadati</taxon>
        <taxon>Pseudomonadota</taxon>
        <taxon>Betaproteobacteria</taxon>
        <taxon>Burkholderiales</taxon>
        <taxon>Burkholderiaceae</taxon>
        <taxon>Burkholderia</taxon>
        <taxon>Burkholderia cepacia complex</taxon>
    </lineage>
</organism>
<dbReference type="InterPro" id="IPR025110">
    <property type="entry name" value="AMP-bd_C"/>
</dbReference>
<dbReference type="GO" id="GO:0016877">
    <property type="term" value="F:ligase activity, forming carbon-sulfur bonds"/>
    <property type="evidence" value="ECO:0007669"/>
    <property type="project" value="UniProtKB-ARBA"/>
</dbReference>
<feature type="domain" description="AMP-dependent synthetase/ligase" evidence="1">
    <location>
        <begin position="20"/>
        <end position="401"/>
    </location>
</feature>
<dbReference type="PANTHER" id="PTHR43767:SF11">
    <property type="entry name" value="MEDIUM-CHAIN-FATTY-ACID--COA LIGASE"/>
    <property type="match status" value="1"/>
</dbReference>
<dbReference type="NCBIfam" id="NF004837">
    <property type="entry name" value="PRK06187.1"/>
    <property type="match status" value="1"/>
</dbReference>
<evidence type="ECO:0000259" key="1">
    <source>
        <dbReference type="Pfam" id="PF00501"/>
    </source>
</evidence>
<name>A0A6J5EC10_9BURK</name>
<accession>A0A6J5EC10</accession>